<dbReference type="RefSeq" id="XP_006571918.1">
    <property type="nucleotide sequence ID" value="XM_006571855.3"/>
</dbReference>
<evidence type="ECO:0000313" key="3">
    <source>
        <dbReference type="RefSeq" id="XP_006571918.1"/>
    </source>
</evidence>
<keyword evidence="2" id="KW-1185">Reference proteome</keyword>
<accession>A0A7M7H064</accession>
<organism evidence="1">
    <name type="scientific">Apis mellifera</name>
    <name type="common">Honeybee</name>
    <dbReference type="NCBI Taxonomy" id="7460"/>
    <lineage>
        <taxon>Eukaryota</taxon>
        <taxon>Metazoa</taxon>
        <taxon>Ecdysozoa</taxon>
        <taxon>Arthropoda</taxon>
        <taxon>Hexapoda</taxon>
        <taxon>Insecta</taxon>
        <taxon>Pterygota</taxon>
        <taxon>Neoptera</taxon>
        <taxon>Endopterygota</taxon>
        <taxon>Hymenoptera</taxon>
        <taxon>Apocrita</taxon>
        <taxon>Aculeata</taxon>
        <taxon>Apoidea</taxon>
        <taxon>Anthophila</taxon>
        <taxon>Apidae</taxon>
        <taxon>Apis</taxon>
    </lineage>
</organism>
<proteinExistence type="predicted"/>
<protein>
    <submittedName>
        <fullName evidence="3">Uncharacterized protein LOC100578468 isoform X1</fullName>
    </submittedName>
</protein>
<dbReference type="Proteomes" id="UP000005203">
    <property type="component" value="Linkage group LG2"/>
</dbReference>
<dbReference type="AlphaFoldDB" id="A0A7M7H064"/>
<evidence type="ECO:0000313" key="2">
    <source>
        <dbReference type="Proteomes" id="UP000005203"/>
    </source>
</evidence>
<dbReference type="GeneID" id="100578468"/>
<reference evidence="1" key="1">
    <citation type="submission" date="2021-01" db="UniProtKB">
        <authorList>
            <consortium name="EnsemblMetazoa"/>
        </authorList>
    </citation>
    <scope>IDENTIFICATION</scope>
    <source>
        <strain evidence="1">DH4</strain>
    </source>
</reference>
<gene>
    <name evidence="3" type="primary">LOC100578468</name>
</gene>
<dbReference type="EnsemblMetazoa" id="XM_006571855">
    <property type="protein sequence ID" value="XP_006571918"/>
    <property type="gene ID" value="LOC100578468"/>
</dbReference>
<accession>A0A8B6ZBN1</accession>
<evidence type="ECO:0000313" key="1">
    <source>
        <dbReference type="EnsemblMetazoa" id="XP_006571918"/>
    </source>
</evidence>
<sequence length="106" mass="12842">MNTNADVNDIHLAFSMINEFETVWLTISNEEPNQVNYRIIKSYLEYVKKQLDFIMKPHAFDPVEYPDLIEKRNHFMRKCIPLMAKAEVYLVRYKEFDFNLELWTCE</sequence>
<name>A0A7M7H064_APIME</name>
<reference evidence="3" key="2">
    <citation type="submission" date="2025-04" db="UniProtKB">
        <authorList>
            <consortium name="RefSeq"/>
        </authorList>
    </citation>
    <scope>IDENTIFICATION</scope>
    <source>
        <strain evidence="3">DH4</strain>
        <tissue evidence="3">Whole body</tissue>
    </source>
</reference>
<dbReference type="OrthoDB" id="7559385at2759"/>